<evidence type="ECO:0000313" key="2">
    <source>
        <dbReference type="EMBL" id="GJT09033.1"/>
    </source>
</evidence>
<dbReference type="EMBL" id="BQNB010012877">
    <property type="protein sequence ID" value="GJT09033.1"/>
    <property type="molecule type" value="Genomic_DNA"/>
</dbReference>
<comment type="caution">
    <text evidence="2">The sequence shown here is derived from an EMBL/GenBank/DDBJ whole genome shotgun (WGS) entry which is preliminary data.</text>
</comment>
<reference evidence="2" key="2">
    <citation type="submission" date="2022-01" db="EMBL/GenBank/DDBJ databases">
        <authorList>
            <person name="Yamashiro T."/>
            <person name="Shiraishi A."/>
            <person name="Satake H."/>
            <person name="Nakayama K."/>
        </authorList>
    </citation>
    <scope>NUCLEOTIDE SEQUENCE</scope>
</reference>
<evidence type="ECO:0000256" key="1">
    <source>
        <dbReference type="SAM" id="MobiDB-lite"/>
    </source>
</evidence>
<name>A0ABQ5B679_9ASTR</name>
<dbReference type="Proteomes" id="UP001151760">
    <property type="component" value="Unassembled WGS sequence"/>
</dbReference>
<sequence length="132" mass="14986">MILQHGIKLNERSGEADLSKDMSGPEIPPELRRSWYVEGHIRFGVTSSVIMQRCLGQSDKGDEGLSSRGTKLNSIFITAETDWPEKFGSRGFHYPLNDKVSHLQWDCNNDDQERNPQDPKNVEVEKLTRADA</sequence>
<gene>
    <name evidence="2" type="ORF">Tco_0843495</name>
</gene>
<proteinExistence type="predicted"/>
<keyword evidence="3" id="KW-1185">Reference proteome</keyword>
<evidence type="ECO:0000313" key="3">
    <source>
        <dbReference type="Proteomes" id="UP001151760"/>
    </source>
</evidence>
<protein>
    <submittedName>
        <fullName evidence="2">Uncharacterized protein</fullName>
    </submittedName>
</protein>
<feature type="region of interest" description="Disordered" evidence="1">
    <location>
        <begin position="107"/>
        <end position="132"/>
    </location>
</feature>
<organism evidence="2 3">
    <name type="scientific">Tanacetum coccineum</name>
    <dbReference type="NCBI Taxonomy" id="301880"/>
    <lineage>
        <taxon>Eukaryota</taxon>
        <taxon>Viridiplantae</taxon>
        <taxon>Streptophyta</taxon>
        <taxon>Embryophyta</taxon>
        <taxon>Tracheophyta</taxon>
        <taxon>Spermatophyta</taxon>
        <taxon>Magnoliopsida</taxon>
        <taxon>eudicotyledons</taxon>
        <taxon>Gunneridae</taxon>
        <taxon>Pentapetalae</taxon>
        <taxon>asterids</taxon>
        <taxon>campanulids</taxon>
        <taxon>Asterales</taxon>
        <taxon>Asteraceae</taxon>
        <taxon>Asteroideae</taxon>
        <taxon>Anthemideae</taxon>
        <taxon>Anthemidinae</taxon>
        <taxon>Tanacetum</taxon>
    </lineage>
</organism>
<accession>A0ABQ5B679</accession>
<reference evidence="2" key="1">
    <citation type="journal article" date="2022" name="Int. J. Mol. Sci.">
        <title>Draft Genome of Tanacetum Coccineum: Genomic Comparison of Closely Related Tanacetum-Family Plants.</title>
        <authorList>
            <person name="Yamashiro T."/>
            <person name="Shiraishi A."/>
            <person name="Nakayama K."/>
            <person name="Satake H."/>
        </authorList>
    </citation>
    <scope>NUCLEOTIDE SEQUENCE</scope>
</reference>
<feature type="compositionally biased region" description="Basic and acidic residues" evidence="1">
    <location>
        <begin position="111"/>
        <end position="132"/>
    </location>
</feature>